<evidence type="ECO:0000256" key="3">
    <source>
        <dbReference type="ARBA" id="ARBA00023274"/>
    </source>
</evidence>
<evidence type="ECO:0000256" key="1">
    <source>
        <dbReference type="ARBA" id="ARBA00006242"/>
    </source>
</evidence>
<protein>
    <recommendedName>
        <fullName evidence="4 5">Small ribosomal subunit protein uS2</fullName>
    </recommendedName>
</protein>
<dbReference type="GO" id="GO:0022627">
    <property type="term" value="C:cytosolic small ribosomal subunit"/>
    <property type="evidence" value="ECO:0007669"/>
    <property type="project" value="TreeGrafter"/>
</dbReference>
<proteinExistence type="inferred from homology"/>
<dbReference type="PANTHER" id="PTHR12534:SF0">
    <property type="entry name" value="SMALL RIBOSOMAL SUBUNIT PROTEIN US2M"/>
    <property type="match status" value="1"/>
</dbReference>
<keyword evidence="2 5" id="KW-0689">Ribosomal protein</keyword>
<organism evidence="7 8">
    <name type="scientific">Candidatus Karelsulcia muelleri</name>
    <dbReference type="NCBI Taxonomy" id="336810"/>
    <lineage>
        <taxon>Bacteria</taxon>
        <taxon>Pseudomonadati</taxon>
        <taxon>Bacteroidota</taxon>
        <taxon>Flavobacteriia</taxon>
        <taxon>Flavobacteriales</taxon>
        <taxon>Candidatus Karelsulcia</taxon>
    </lineage>
</organism>
<dbReference type="PRINTS" id="PR00395">
    <property type="entry name" value="RIBOSOMALS2"/>
</dbReference>
<evidence type="ECO:0000256" key="6">
    <source>
        <dbReference type="RuleBase" id="RU003631"/>
    </source>
</evidence>
<sequence>MYNLKFSKFLKSGVHFGHSTSKWNPKINHYLLMQKKGIHIIDLYKTKKKIYSSCLFLKKITASGKIVLFVGTKEQAKKIIAYYANNINERWIGGLLTNFSTIRESIYKMNMIKQNKYSGLYNLISKKERLLISRLYTKLKKNLGSVRNLNFIPDCIVIIDINKEQAAVKEALKLGIPIVGIVDTNSDPEKMNFPIPANDDNSKSINLILYYIANAIESGVHLYLSNKKNTHVLVNQQY</sequence>
<dbReference type="Gene3D" id="1.10.287.610">
    <property type="entry name" value="Helix hairpin bin"/>
    <property type="match status" value="1"/>
</dbReference>
<gene>
    <name evidence="5" type="primary">rpsB</name>
    <name evidence="7" type="ORF">C9I73_020</name>
</gene>
<evidence type="ECO:0000313" key="7">
    <source>
        <dbReference type="EMBL" id="AXN02572.1"/>
    </source>
</evidence>
<dbReference type="GO" id="GO:0006412">
    <property type="term" value="P:translation"/>
    <property type="evidence" value="ECO:0007669"/>
    <property type="project" value="UniProtKB-UniRule"/>
</dbReference>
<dbReference type="InterPro" id="IPR001865">
    <property type="entry name" value="Ribosomal_uS2"/>
</dbReference>
<dbReference type="SUPFAM" id="SSF52313">
    <property type="entry name" value="Ribosomal protein S2"/>
    <property type="match status" value="1"/>
</dbReference>
<dbReference type="PROSITE" id="PS00963">
    <property type="entry name" value="RIBOSOMAL_S2_2"/>
    <property type="match status" value="1"/>
</dbReference>
<keyword evidence="3 5" id="KW-0687">Ribonucleoprotein</keyword>
<dbReference type="CDD" id="cd01425">
    <property type="entry name" value="RPS2"/>
    <property type="match status" value="1"/>
</dbReference>
<dbReference type="EMBL" id="CP028359">
    <property type="protein sequence ID" value="AXN02572.1"/>
    <property type="molecule type" value="Genomic_DNA"/>
</dbReference>
<dbReference type="GO" id="GO:0003735">
    <property type="term" value="F:structural constituent of ribosome"/>
    <property type="evidence" value="ECO:0007669"/>
    <property type="project" value="InterPro"/>
</dbReference>
<name>A0A346E0R7_9FLAO</name>
<dbReference type="NCBIfam" id="TIGR01011">
    <property type="entry name" value="rpsB_bact"/>
    <property type="match status" value="1"/>
</dbReference>
<dbReference type="Proteomes" id="UP000257017">
    <property type="component" value="Chromosome"/>
</dbReference>
<dbReference type="PANTHER" id="PTHR12534">
    <property type="entry name" value="30S RIBOSOMAL PROTEIN S2 PROKARYOTIC AND ORGANELLAR"/>
    <property type="match status" value="1"/>
</dbReference>
<evidence type="ECO:0000256" key="5">
    <source>
        <dbReference type="HAMAP-Rule" id="MF_00291"/>
    </source>
</evidence>
<accession>A0A346E0R7</accession>
<evidence type="ECO:0000256" key="4">
    <source>
        <dbReference type="ARBA" id="ARBA00035256"/>
    </source>
</evidence>
<dbReference type="AlphaFoldDB" id="A0A346E0R7"/>
<dbReference type="Pfam" id="PF00318">
    <property type="entry name" value="Ribosomal_S2"/>
    <property type="match status" value="1"/>
</dbReference>
<dbReference type="InterPro" id="IPR005706">
    <property type="entry name" value="Ribosomal_uS2_bac/mit/plastid"/>
</dbReference>
<dbReference type="Gene3D" id="3.40.50.10490">
    <property type="entry name" value="Glucose-6-phosphate isomerase like protein, domain 1"/>
    <property type="match status" value="1"/>
</dbReference>
<reference evidence="7 8" key="1">
    <citation type="submission" date="2018-03" db="EMBL/GenBank/DDBJ databases">
        <title>A parallel universe: an anciently diverged bacterial symbiosis in a Hawaiian planthopper (Hemiptera: Cixiidae) reveals rearranged nutritional responsibilities.</title>
        <authorList>
            <person name="Bennett G."/>
            <person name="Mao M."/>
        </authorList>
    </citation>
    <scope>NUCLEOTIDE SEQUENCE [LARGE SCALE GENOMIC DNA]</scope>
    <source>
        <strain evidence="7 8">OLIH</strain>
    </source>
</reference>
<dbReference type="HAMAP" id="MF_00291_B">
    <property type="entry name" value="Ribosomal_uS2_B"/>
    <property type="match status" value="1"/>
</dbReference>
<comment type="similarity">
    <text evidence="1 5 6">Belongs to the universal ribosomal protein uS2 family.</text>
</comment>
<dbReference type="InterPro" id="IPR018130">
    <property type="entry name" value="Ribosomal_uS2_CS"/>
</dbReference>
<dbReference type="InterPro" id="IPR023591">
    <property type="entry name" value="Ribosomal_uS2_flav_dom_sf"/>
</dbReference>
<dbReference type="PROSITE" id="PS00962">
    <property type="entry name" value="RIBOSOMAL_S2_1"/>
    <property type="match status" value="1"/>
</dbReference>
<dbReference type="OrthoDB" id="9808036at2"/>
<evidence type="ECO:0000313" key="8">
    <source>
        <dbReference type="Proteomes" id="UP000257017"/>
    </source>
</evidence>
<evidence type="ECO:0000256" key="2">
    <source>
        <dbReference type="ARBA" id="ARBA00022980"/>
    </source>
</evidence>